<keyword evidence="1 5" id="KW-0145">Chemotaxis</keyword>
<dbReference type="Proteomes" id="UP001348149">
    <property type="component" value="Unassembled WGS sequence"/>
</dbReference>
<dbReference type="Pfam" id="PF01339">
    <property type="entry name" value="CheB_methylest"/>
    <property type="match status" value="1"/>
</dbReference>
<dbReference type="PROSITE" id="PS50122">
    <property type="entry name" value="CHEB"/>
    <property type="match status" value="1"/>
</dbReference>
<feature type="domain" description="CheB-type methylesterase" evidence="6">
    <location>
        <begin position="139"/>
        <end position="322"/>
    </location>
</feature>
<evidence type="ECO:0000256" key="3">
    <source>
        <dbReference type="ARBA" id="ARBA00039140"/>
    </source>
</evidence>
<evidence type="ECO:0000256" key="2">
    <source>
        <dbReference type="ARBA" id="ARBA00022801"/>
    </source>
</evidence>
<dbReference type="PANTHER" id="PTHR42872:SF6">
    <property type="entry name" value="PROTEIN-GLUTAMATE METHYLESTERASE_PROTEIN-GLUTAMINE GLUTAMINASE"/>
    <property type="match status" value="1"/>
</dbReference>
<evidence type="ECO:0000313" key="8">
    <source>
        <dbReference type="Proteomes" id="UP001348149"/>
    </source>
</evidence>
<keyword evidence="2 5" id="KW-0378">Hydrolase</keyword>
<gene>
    <name evidence="7" type="ORF">VK792_14620</name>
</gene>
<sequence length="332" mass="35070">MTLAHISLVLAVTDGATRSKLKDLLARMPEMRLAAATQNLMETFAAVEETQPQAVLISHAMTRFPEFEVMRGLFSAMGIRWIMLEDRATPQQRAKAGLFPIDISTDIETIHGQLKAVLRNRSAPSAHTRRTVQMPRTRPGALILIGASTGGVDALSRVLGAFPANCPPTFAVQHTGRGFGEGLVRLLDRQCAANVISASDGADVGPGTICIGAGLQHHLAVDSQDGVRARLMTGGAVSGHRPSVDVLFRSALPVARKTVAALLTGMGRDGADGLLALHENGARTVCQDEETSVVYGMPRAAAELGAADEQVPLNRIAERLLSLAAQPGEVGV</sequence>
<feature type="active site" evidence="5">
    <location>
        <position position="174"/>
    </location>
</feature>
<comment type="catalytic activity">
    <reaction evidence="4">
        <text>[protein]-L-glutamate 5-O-methyl ester + H2O = L-glutamyl-[protein] + methanol + H(+)</text>
        <dbReference type="Rhea" id="RHEA:23236"/>
        <dbReference type="Rhea" id="RHEA-COMP:10208"/>
        <dbReference type="Rhea" id="RHEA-COMP:10311"/>
        <dbReference type="ChEBI" id="CHEBI:15377"/>
        <dbReference type="ChEBI" id="CHEBI:15378"/>
        <dbReference type="ChEBI" id="CHEBI:17790"/>
        <dbReference type="ChEBI" id="CHEBI:29973"/>
        <dbReference type="ChEBI" id="CHEBI:82795"/>
        <dbReference type="EC" id="3.1.1.61"/>
    </reaction>
</comment>
<proteinExistence type="predicted"/>
<dbReference type="SUPFAM" id="SSF52738">
    <property type="entry name" value="Methylesterase CheB, C-terminal domain"/>
    <property type="match status" value="1"/>
</dbReference>
<organism evidence="7 8">
    <name type="scientific">Mesobacterium hydrothermale</name>
    <dbReference type="NCBI Taxonomy" id="3111907"/>
    <lineage>
        <taxon>Bacteria</taxon>
        <taxon>Pseudomonadati</taxon>
        <taxon>Pseudomonadota</taxon>
        <taxon>Alphaproteobacteria</taxon>
        <taxon>Rhodobacterales</taxon>
        <taxon>Roseobacteraceae</taxon>
        <taxon>Mesobacterium</taxon>
    </lineage>
</organism>
<evidence type="ECO:0000256" key="5">
    <source>
        <dbReference type="PROSITE-ProRule" id="PRU00050"/>
    </source>
</evidence>
<dbReference type="PANTHER" id="PTHR42872">
    <property type="entry name" value="PROTEIN-GLUTAMATE METHYLESTERASE/PROTEIN-GLUTAMINE GLUTAMINASE"/>
    <property type="match status" value="1"/>
</dbReference>
<dbReference type="InterPro" id="IPR000673">
    <property type="entry name" value="Sig_transdc_resp-reg_Me-estase"/>
</dbReference>
<feature type="active site" evidence="5">
    <location>
        <position position="148"/>
    </location>
</feature>
<evidence type="ECO:0000256" key="1">
    <source>
        <dbReference type="ARBA" id="ARBA00022500"/>
    </source>
</evidence>
<protein>
    <recommendedName>
        <fullName evidence="3">protein-glutamate methylesterase</fullName>
        <ecNumber evidence="3">3.1.1.61</ecNumber>
    </recommendedName>
</protein>
<name>A0ABU6HKT6_9RHOB</name>
<evidence type="ECO:0000313" key="7">
    <source>
        <dbReference type="EMBL" id="MEC3862524.1"/>
    </source>
</evidence>
<dbReference type="Gene3D" id="3.40.50.180">
    <property type="entry name" value="Methylesterase CheB, C-terminal domain"/>
    <property type="match status" value="1"/>
</dbReference>
<dbReference type="CDD" id="cd16432">
    <property type="entry name" value="CheB_Rec"/>
    <property type="match status" value="1"/>
</dbReference>
<evidence type="ECO:0000256" key="4">
    <source>
        <dbReference type="ARBA" id="ARBA00048267"/>
    </source>
</evidence>
<dbReference type="PIRSF" id="PIRSF000876">
    <property type="entry name" value="RR_chemtxs_CheB"/>
    <property type="match status" value="1"/>
</dbReference>
<accession>A0ABU6HKT6</accession>
<feature type="active site" evidence="5">
    <location>
        <position position="269"/>
    </location>
</feature>
<keyword evidence="8" id="KW-1185">Reference proteome</keyword>
<dbReference type="EC" id="3.1.1.61" evidence="3"/>
<evidence type="ECO:0000259" key="6">
    <source>
        <dbReference type="PROSITE" id="PS50122"/>
    </source>
</evidence>
<dbReference type="InterPro" id="IPR008248">
    <property type="entry name" value="CheB-like"/>
</dbReference>
<reference evidence="7 8" key="1">
    <citation type="submission" date="2024-01" db="EMBL/GenBank/DDBJ databases">
        <title>Mesobacterium rodlantinim sp. nov., isolated from shallow sea hydrothermal systems off Kueishantao Island.</title>
        <authorList>
            <person name="Su Z."/>
            <person name="Tang K."/>
        </authorList>
    </citation>
    <scope>NUCLEOTIDE SEQUENCE [LARGE SCALE GENOMIC DNA]</scope>
    <source>
        <strain evidence="7 8">TK19101</strain>
    </source>
</reference>
<dbReference type="RefSeq" id="WP_326298356.1">
    <property type="nucleotide sequence ID" value="NZ_JAYLLH010000023.1"/>
</dbReference>
<dbReference type="EMBL" id="JAYLLH010000023">
    <property type="protein sequence ID" value="MEC3862524.1"/>
    <property type="molecule type" value="Genomic_DNA"/>
</dbReference>
<dbReference type="InterPro" id="IPR035909">
    <property type="entry name" value="CheB_C"/>
</dbReference>
<comment type="caution">
    <text evidence="7">The sequence shown here is derived from an EMBL/GenBank/DDBJ whole genome shotgun (WGS) entry which is preliminary data.</text>
</comment>